<gene>
    <name evidence="4" type="ORF">ACFSSE_02090</name>
</gene>
<feature type="chain" id="PRO_5046087614" evidence="2">
    <location>
        <begin position="20"/>
        <end position="709"/>
    </location>
</feature>
<feature type="signal peptide" evidence="2">
    <location>
        <begin position="1"/>
        <end position="19"/>
    </location>
</feature>
<dbReference type="Proteomes" id="UP001597546">
    <property type="component" value="Unassembled WGS sequence"/>
</dbReference>
<dbReference type="EMBL" id="JBHULV010000008">
    <property type="protein sequence ID" value="MFD2730481.1"/>
    <property type="molecule type" value="Genomic_DNA"/>
</dbReference>
<reference evidence="5" key="1">
    <citation type="journal article" date="2019" name="Int. J. Syst. Evol. Microbiol.">
        <title>The Global Catalogue of Microorganisms (GCM) 10K type strain sequencing project: providing services to taxonomists for standard genome sequencing and annotation.</title>
        <authorList>
            <consortium name="The Broad Institute Genomics Platform"/>
            <consortium name="The Broad Institute Genome Sequencing Center for Infectious Disease"/>
            <person name="Wu L."/>
            <person name="Ma J."/>
        </authorList>
    </citation>
    <scope>NUCLEOTIDE SEQUENCE [LARGE SCALE GENOMIC DNA]</scope>
    <source>
        <strain evidence="5">KCTC 42456</strain>
    </source>
</reference>
<comment type="caution">
    <text evidence="4">The sequence shown here is derived from an EMBL/GenBank/DDBJ whole genome shotgun (WGS) entry which is preliminary data.</text>
</comment>
<keyword evidence="5" id="KW-1185">Reference proteome</keyword>
<evidence type="ECO:0000256" key="1">
    <source>
        <dbReference type="SAM" id="MobiDB-lite"/>
    </source>
</evidence>
<name>A0ABW5TMI0_9SPHI</name>
<evidence type="ECO:0000313" key="5">
    <source>
        <dbReference type="Proteomes" id="UP001597546"/>
    </source>
</evidence>
<feature type="domain" description="Organic solvent tolerance-like N-terminal" evidence="3">
    <location>
        <begin position="24"/>
        <end position="178"/>
    </location>
</feature>
<evidence type="ECO:0000313" key="4">
    <source>
        <dbReference type="EMBL" id="MFD2730481.1"/>
    </source>
</evidence>
<dbReference type="Pfam" id="PF13100">
    <property type="entry name" value="OstA_2"/>
    <property type="match status" value="1"/>
</dbReference>
<evidence type="ECO:0000259" key="3">
    <source>
        <dbReference type="Pfam" id="PF13100"/>
    </source>
</evidence>
<dbReference type="InterPro" id="IPR005653">
    <property type="entry name" value="OstA-like_N"/>
</dbReference>
<accession>A0ABW5TMI0</accession>
<feature type="compositionally biased region" description="Basic and acidic residues" evidence="1">
    <location>
        <begin position="679"/>
        <end position="695"/>
    </location>
</feature>
<dbReference type="RefSeq" id="WP_379040762.1">
    <property type="nucleotide sequence ID" value="NZ_JBHSKW010000005.1"/>
</dbReference>
<evidence type="ECO:0000256" key="2">
    <source>
        <dbReference type="SAM" id="SignalP"/>
    </source>
</evidence>
<sequence>MRKYLLFLLIFSCTNGAFAQQVTRVELLQSESFIGLKRNGENTNKVIKPVFKQDNATLTCDSAYFYLTKNSFEAFGNVHINQADTVNIYADNLNYDGNTKNAILTNNVKLTDNDAVLTTNNLNYNLGTKIGQYFNGGKIVNGKNTLTSQNGFYFTQNKDAYFRYKVEVKSPEVLIKSDTLKYNTISKIAYFFGPTNIYGKTDTLYTENGQYNTNNDQASFGKRNLYTQNSKSLKGDSLFYDGKVGYGRAVKNIVFIDTAQKIELRGDLGVYKKKDESITVTKNAYVIFLTEKDSVTKDSIWLTADTLKSKVLMKMDLYKMQQAAKLAIIKASAKTDSLKNISLAVNSEEAENDNLTPELSVGLNDSTATDSARTVFLKDSLATRKQFVKDSLINVKTLQKKEDQLLREQNKKPKALAIPIVKRAPNNAIIWPMLKETDDNKLGLVIIKPIKPKKVEFVSANPNAVDTTKIRIVEAYRKVKIFKSDLQAKADSAFFSYGDSTMRIFQKPLVWAQGSQLSADTMYIQMKNKKMDNLEMIRNSIVVNTDEDSVKYNQIAGKFMQGFFKDEKLDVIFVNGNAESIYFPKDSAGSDGMMRSIASRMRIDFDKDSVMSISFIKKPEHNYYPEDKITEELKTLPNFNWKPKERPKSKEDILPSLVPKAIVTKKPVAKKPATKPAAKKVDPKKDEPLEFDKVKQAKPAYEPPKKVVE</sequence>
<feature type="region of interest" description="Disordered" evidence="1">
    <location>
        <begin position="665"/>
        <end position="709"/>
    </location>
</feature>
<organism evidence="4 5">
    <name type="scientific">Pedobacter alpinus</name>
    <dbReference type="NCBI Taxonomy" id="1590643"/>
    <lineage>
        <taxon>Bacteria</taxon>
        <taxon>Pseudomonadati</taxon>
        <taxon>Bacteroidota</taxon>
        <taxon>Sphingobacteriia</taxon>
        <taxon>Sphingobacteriales</taxon>
        <taxon>Sphingobacteriaceae</taxon>
        <taxon>Pedobacter</taxon>
    </lineage>
</organism>
<dbReference type="Gene3D" id="2.60.450.10">
    <property type="entry name" value="Lipopolysaccharide (LPS) transport protein A like domain"/>
    <property type="match status" value="1"/>
</dbReference>
<protein>
    <submittedName>
        <fullName evidence="4">OstA-like protein</fullName>
    </submittedName>
</protein>
<keyword evidence="2" id="KW-0732">Signal</keyword>
<proteinExistence type="predicted"/>